<sequence length="155" mass="16542">MNGNSLSMAILAASAVLPELALPSSKIVTNGVISLLIVWLILNFPSSKTSCIFSLHKTMPFLINSSKSSELTPNAGFMSFSSAYIKSSRFICSFSTASTSSSTLLDALMGRFMALDWAARTRPSISAPLKFLLKAASSAKLTLECNFPCSFILAV</sequence>
<gene>
    <name evidence="2" type="ORF">BpHYR1_046701</name>
</gene>
<feature type="transmembrane region" description="Helical" evidence="1">
    <location>
        <begin position="31"/>
        <end position="55"/>
    </location>
</feature>
<keyword evidence="1" id="KW-0812">Transmembrane</keyword>
<dbReference type="AlphaFoldDB" id="A0A3M7S2W0"/>
<comment type="caution">
    <text evidence="2">The sequence shown here is derived from an EMBL/GenBank/DDBJ whole genome shotgun (WGS) entry which is preliminary data.</text>
</comment>
<dbReference type="Proteomes" id="UP000276133">
    <property type="component" value="Unassembled WGS sequence"/>
</dbReference>
<name>A0A3M7S2W0_BRAPC</name>
<keyword evidence="1" id="KW-0472">Membrane</keyword>
<organism evidence="2 3">
    <name type="scientific">Brachionus plicatilis</name>
    <name type="common">Marine rotifer</name>
    <name type="synonym">Brachionus muelleri</name>
    <dbReference type="NCBI Taxonomy" id="10195"/>
    <lineage>
        <taxon>Eukaryota</taxon>
        <taxon>Metazoa</taxon>
        <taxon>Spiralia</taxon>
        <taxon>Gnathifera</taxon>
        <taxon>Rotifera</taxon>
        <taxon>Eurotatoria</taxon>
        <taxon>Monogononta</taxon>
        <taxon>Pseudotrocha</taxon>
        <taxon>Ploima</taxon>
        <taxon>Brachionidae</taxon>
        <taxon>Brachionus</taxon>
    </lineage>
</organism>
<evidence type="ECO:0000256" key="1">
    <source>
        <dbReference type="SAM" id="Phobius"/>
    </source>
</evidence>
<keyword evidence="3" id="KW-1185">Reference proteome</keyword>
<reference evidence="2 3" key="1">
    <citation type="journal article" date="2018" name="Sci. Rep.">
        <title>Genomic signatures of local adaptation to the degree of environmental predictability in rotifers.</title>
        <authorList>
            <person name="Franch-Gras L."/>
            <person name="Hahn C."/>
            <person name="Garcia-Roger E.M."/>
            <person name="Carmona M.J."/>
            <person name="Serra M."/>
            <person name="Gomez A."/>
        </authorList>
    </citation>
    <scope>NUCLEOTIDE SEQUENCE [LARGE SCALE GENOMIC DNA]</scope>
    <source>
        <strain evidence="2">HYR1</strain>
    </source>
</reference>
<protein>
    <submittedName>
        <fullName evidence="2">Uncharacterized protein</fullName>
    </submittedName>
</protein>
<evidence type="ECO:0000313" key="2">
    <source>
        <dbReference type="EMBL" id="RNA29927.1"/>
    </source>
</evidence>
<dbReference type="EMBL" id="REGN01002151">
    <property type="protein sequence ID" value="RNA29927.1"/>
    <property type="molecule type" value="Genomic_DNA"/>
</dbReference>
<evidence type="ECO:0000313" key="3">
    <source>
        <dbReference type="Proteomes" id="UP000276133"/>
    </source>
</evidence>
<proteinExistence type="predicted"/>
<keyword evidence="1" id="KW-1133">Transmembrane helix</keyword>
<accession>A0A3M7S2W0</accession>